<name>A0A3S3RG58_9HYPH</name>
<organism evidence="7 8">
    <name type="scientific">Neorhizobium lilium</name>
    <dbReference type="NCBI Taxonomy" id="2503024"/>
    <lineage>
        <taxon>Bacteria</taxon>
        <taxon>Pseudomonadati</taxon>
        <taxon>Pseudomonadota</taxon>
        <taxon>Alphaproteobacteria</taxon>
        <taxon>Hyphomicrobiales</taxon>
        <taxon>Rhizobiaceae</taxon>
        <taxon>Rhizobium/Agrobacterium group</taxon>
        <taxon>Neorhizobium</taxon>
    </lineage>
</organism>
<accession>A0A3S3RG58</accession>
<reference evidence="7 8" key="1">
    <citation type="submission" date="2019-01" db="EMBL/GenBank/DDBJ databases">
        <title>The draft genome of Rhizobium sp. 24NR.</title>
        <authorList>
            <person name="Liu L."/>
            <person name="Liang L."/>
            <person name="Shi S."/>
            <person name="Xu L."/>
            <person name="Wang X."/>
            <person name="Li L."/>
            <person name="Zhang X."/>
        </authorList>
    </citation>
    <scope>NUCLEOTIDE SEQUENCE [LARGE SCALE GENOMIC DNA]</scope>
    <source>
        <strain evidence="7 8">24NR</strain>
    </source>
</reference>
<evidence type="ECO:0000256" key="1">
    <source>
        <dbReference type="ARBA" id="ARBA00004141"/>
    </source>
</evidence>
<evidence type="ECO:0000256" key="3">
    <source>
        <dbReference type="ARBA" id="ARBA00022692"/>
    </source>
</evidence>
<evidence type="ECO:0000313" key="7">
    <source>
        <dbReference type="EMBL" id="RWX74882.1"/>
    </source>
</evidence>
<dbReference type="InterPro" id="IPR007688">
    <property type="entry name" value="Conjugal_tfr_TrbL/VirB6"/>
</dbReference>
<dbReference type="GO" id="GO:0030255">
    <property type="term" value="P:protein secretion by the type IV secretion system"/>
    <property type="evidence" value="ECO:0007669"/>
    <property type="project" value="InterPro"/>
</dbReference>
<proteinExistence type="inferred from homology"/>
<dbReference type="OrthoDB" id="8124565at2"/>
<feature type="transmembrane region" description="Helical" evidence="6">
    <location>
        <begin position="178"/>
        <end position="199"/>
    </location>
</feature>
<sequence length="339" mass="36615">MAATTIISDIFEKLDNIGETFIQNAYEGLALQVNVLFGSMLTLYVLWWGYMILAGRDGFSVPEAAWRLGRAFFIYYMATNWAAFSATLYKLVQTVPNLISDTIIESIAGSGGILDGGTDDTTGVVKILDAVFETAGKVYEQVATGTFEYVGALIGAVVFVVAMIFIAVAAAAILAAKLMLFITLALAPVFIILALYRWTFRFTDGWLLLMVNLMVTQTLMMAFLAFLYQLIELAINTANNTATESKLSYVAPFVIVCLLGIVVFRFIPAFAAAIVGGAALGAGDSAFIGGRRSIAFADRQVSGRARILRAGLGNRRTSADVQAARARAIQRETEKNGQL</sequence>
<dbReference type="GO" id="GO:0016020">
    <property type="term" value="C:membrane"/>
    <property type="evidence" value="ECO:0007669"/>
    <property type="project" value="UniProtKB-SubCell"/>
</dbReference>
<gene>
    <name evidence="7" type="ORF">EPK99_23645</name>
</gene>
<evidence type="ECO:0000313" key="8">
    <source>
        <dbReference type="Proteomes" id="UP000287687"/>
    </source>
</evidence>
<evidence type="ECO:0000256" key="2">
    <source>
        <dbReference type="ARBA" id="ARBA00007802"/>
    </source>
</evidence>
<feature type="transmembrane region" description="Helical" evidence="6">
    <location>
        <begin position="149"/>
        <end position="171"/>
    </location>
</feature>
<protein>
    <submittedName>
        <fullName evidence="7">Type IV secretion system protein</fullName>
    </submittedName>
</protein>
<evidence type="ECO:0000256" key="4">
    <source>
        <dbReference type="ARBA" id="ARBA00022989"/>
    </source>
</evidence>
<feature type="transmembrane region" description="Helical" evidence="6">
    <location>
        <begin position="247"/>
        <end position="264"/>
    </location>
</feature>
<comment type="caution">
    <text evidence="7">The sequence shown here is derived from an EMBL/GenBank/DDBJ whole genome shotgun (WGS) entry which is preliminary data.</text>
</comment>
<dbReference type="Proteomes" id="UP000287687">
    <property type="component" value="Unassembled WGS sequence"/>
</dbReference>
<dbReference type="Pfam" id="PF04610">
    <property type="entry name" value="TrbL"/>
    <property type="match status" value="1"/>
</dbReference>
<comment type="subcellular location">
    <subcellularLocation>
        <location evidence="1">Membrane</location>
        <topology evidence="1">Multi-pass membrane protein</topology>
    </subcellularLocation>
</comment>
<dbReference type="AlphaFoldDB" id="A0A3S3RG58"/>
<keyword evidence="5 6" id="KW-0472">Membrane</keyword>
<feature type="transmembrane region" description="Helical" evidence="6">
    <location>
        <begin position="73"/>
        <end position="92"/>
    </location>
</feature>
<dbReference type="RefSeq" id="WP_128445543.1">
    <property type="nucleotide sequence ID" value="NZ_SBIP01000006.1"/>
</dbReference>
<evidence type="ECO:0000256" key="5">
    <source>
        <dbReference type="ARBA" id="ARBA00023136"/>
    </source>
</evidence>
<comment type="similarity">
    <text evidence="2">Belongs to the TrbL/VirB6 family.</text>
</comment>
<feature type="transmembrane region" description="Helical" evidence="6">
    <location>
        <begin position="270"/>
        <end position="290"/>
    </location>
</feature>
<feature type="transmembrane region" description="Helical" evidence="6">
    <location>
        <begin position="29"/>
        <end position="53"/>
    </location>
</feature>
<feature type="transmembrane region" description="Helical" evidence="6">
    <location>
        <begin position="205"/>
        <end position="227"/>
    </location>
</feature>
<keyword evidence="8" id="KW-1185">Reference proteome</keyword>
<keyword evidence="3 6" id="KW-0812">Transmembrane</keyword>
<keyword evidence="4 6" id="KW-1133">Transmembrane helix</keyword>
<dbReference type="EMBL" id="SBIP01000006">
    <property type="protein sequence ID" value="RWX74882.1"/>
    <property type="molecule type" value="Genomic_DNA"/>
</dbReference>
<evidence type="ECO:0000256" key="6">
    <source>
        <dbReference type="SAM" id="Phobius"/>
    </source>
</evidence>